<organism evidence="10 11">
    <name type="scientific">Ignatzschineria rhizosphaerae</name>
    <dbReference type="NCBI Taxonomy" id="2923279"/>
    <lineage>
        <taxon>Bacteria</taxon>
        <taxon>Pseudomonadati</taxon>
        <taxon>Pseudomonadota</taxon>
        <taxon>Gammaproteobacteria</taxon>
        <taxon>Cardiobacteriales</taxon>
        <taxon>Ignatzschineriaceae</taxon>
        <taxon>Ignatzschineria</taxon>
    </lineage>
</organism>
<dbReference type="Pfam" id="PF00664">
    <property type="entry name" value="ABC_membrane"/>
    <property type="match status" value="1"/>
</dbReference>
<dbReference type="Pfam" id="PF00005">
    <property type="entry name" value="ABC_tran"/>
    <property type="match status" value="1"/>
</dbReference>
<keyword evidence="11" id="KW-1185">Reference proteome</keyword>
<protein>
    <submittedName>
        <fullName evidence="10">ABC transporter ATP-binding protein/permease</fullName>
    </submittedName>
</protein>
<dbReference type="InterPro" id="IPR003439">
    <property type="entry name" value="ABC_transporter-like_ATP-bd"/>
</dbReference>
<feature type="domain" description="ABC transmembrane type-1" evidence="9">
    <location>
        <begin position="24"/>
        <end position="304"/>
    </location>
</feature>
<dbReference type="SUPFAM" id="SSF90123">
    <property type="entry name" value="ABC transporter transmembrane region"/>
    <property type="match status" value="1"/>
</dbReference>
<dbReference type="RefSeq" id="WP_242149938.1">
    <property type="nucleotide sequence ID" value="NZ_CP093379.1"/>
</dbReference>
<dbReference type="Gene3D" id="1.20.1560.10">
    <property type="entry name" value="ABC transporter type 1, transmembrane domain"/>
    <property type="match status" value="1"/>
</dbReference>
<evidence type="ECO:0000256" key="1">
    <source>
        <dbReference type="ARBA" id="ARBA00004651"/>
    </source>
</evidence>
<keyword evidence="5 7" id="KW-1133">Transmembrane helix</keyword>
<dbReference type="PROSITE" id="PS50929">
    <property type="entry name" value="ABC_TM1F"/>
    <property type="match status" value="1"/>
</dbReference>
<dbReference type="InterPro" id="IPR011527">
    <property type="entry name" value="ABC1_TM_dom"/>
</dbReference>
<gene>
    <name evidence="10" type="ORF">MMG00_00595</name>
</gene>
<dbReference type="EMBL" id="CP093379">
    <property type="protein sequence ID" value="UNM96408.1"/>
    <property type="molecule type" value="Genomic_DNA"/>
</dbReference>
<dbReference type="InterPro" id="IPR027417">
    <property type="entry name" value="P-loop_NTPase"/>
</dbReference>
<sequence length="582" mass="63263">MIKNFKLLLGEESPLWTKYLRKVVFYGILSGLTITFFIPVVSYLLQGNIKNAVFWFIPLLVGMFLSLKLRQITDEAGIRMGEGILRNARHRIGDHVATLPIGWFTPDNNARLSHVISKGIMEVAQLPAHLFTPIISGSVAPLVLIIALFTLHPMLGLIALVGIPIIAGILLLAARLGEKADREFNESTAKTSERIVEFAQAQSVLRAFSRDGSSSRFLESAIDTQKQSATKLIIVTTLSIILGSWVVQTLFALLFGVAVLWLSDLLQLGVSVEETIAVVVALILINRFIDPLQDVANYGEALRSANGHLKSVGEIFAEKPLPMPKVSDHPKDGSIELDNLSFSYGKAGEMPEVLSGLNLTIQDGSMVAIVGSSGSGKTTLIRLIARFFDVTKGAVRIGDVDVRDMNEVDLAAHVSQIFQSSFLFQGSIGDNIWMGNPHATHEAFDKAIEDAGITEMIARLPKGLDTLVGEGGARLSGGERQRISIARALLKDAKILLVDEATAALDAENQAIIAETLAKLRGTRTLVVIAHQLSTIQMADQILVLDKGKIAEQGSHEELVNQKGIYAQFWQAREAAKGWKIA</sequence>
<keyword evidence="4 10" id="KW-0067">ATP-binding</keyword>
<evidence type="ECO:0000256" key="7">
    <source>
        <dbReference type="SAM" id="Phobius"/>
    </source>
</evidence>
<reference evidence="10 11" key="1">
    <citation type="submission" date="2022-03" db="EMBL/GenBank/DDBJ databases">
        <title>Ignatzschineria rhizosphaerae HR5S32.</title>
        <authorList>
            <person name="Sun J.Q."/>
            <person name="Feng J.Y."/>
        </authorList>
    </citation>
    <scope>NUCLEOTIDE SEQUENCE [LARGE SCALE GENOMIC DNA]</scope>
    <source>
        <strain evidence="10 11">HR5S32</strain>
    </source>
</reference>
<feature type="domain" description="ABC transporter" evidence="8">
    <location>
        <begin position="335"/>
        <end position="572"/>
    </location>
</feature>
<comment type="subcellular location">
    <subcellularLocation>
        <location evidence="1">Cell membrane</location>
        <topology evidence="1">Multi-pass membrane protein</topology>
    </subcellularLocation>
</comment>
<dbReference type="PANTHER" id="PTHR24221:SF397">
    <property type="entry name" value="ABC TRANSPORTER, ATP-BINDING TRANSMEMBRANE PROTEIN"/>
    <property type="match status" value="1"/>
</dbReference>
<dbReference type="PANTHER" id="PTHR24221">
    <property type="entry name" value="ATP-BINDING CASSETTE SUB-FAMILY B"/>
    <property type="match status" value="1"/>
</dbReference>
<dbReference type="Proteomes" id="UP000829542">
    <property type="component" value="Chromosome"/>
</dbReference>
<accession>A0ABY3X8T6</accession>
<name>A0ABY3X8T6_9GAMM</name>
<feature type="transmembrane region" description="Helical" evidence="7">
    <location>
        <begin position="155"/>
        <end position="174"/>
    </location>
</feature>
<evidence type="ECO:0000256" key="5">
    <source>
        <dbReference type="ARBA" id="ARBA00022989"/>
    </source>
</evidence>
<feature type="transmembrane region" description="Helical" evidence="7">
    <location>
        <begin position="52"/>
        <end position="69"/>
    </location>
</feature>
<feature type="transmembrane region" description="Helical" evidence="7">
    <location>
        <begin position="232"/>
        <end position="259"/>
    </location>
</feature>
<feature type="transmembrane region" description="Helical" evidence="7">
    <location>
        <begin position="128"/>
        <end position="149"/>
    </location>
</feature>
<keyword evidence="2 7" id="KW-0812">Transmembrane</keyword>
<keyword evidence="6 7" id="KW-0472">Membrane</keyword>
<dbReference type="SUPFAM" id="SSF52540">
    <property type="entry name" value="P-loop containing nucleoside triphosphate hydrolases"/>
    <property type="match status" value="1"/>
</dbReference>
<evidence type="ECO:0000313" key="11">
    <source>
        <dbReference type="Proteomes" id="UP000829542"/>
    </source>
</evidence>
<dbReference type="Gene3D" id="3.40.50.300">
    <property type="entry name" value="P-loop containing nucleotide triphosphate hydrolases"/>
    <property type="match status" value="1"/>
</dbReference>
<dbReference type="PROSITE" id="PS00211">
    <property type="entry name" value="ABC_TRANSPORTER_1"/>
    <property type="match status" value="1"/>
</dbReference>
<proteinExistence type="predicted"/>
<dbReference type="InterPro" id="IPR036640">
    <property type="entry name" value="ABC1_TM_sf"/>
</dbReference>
<dbReference type="InterPro" id="IPR017871">
    <property type="entry name" value="ABC_transporter-like_CS"/>
</dbReference>
<dbReference type="SMART" id="SM00382">
    <property type="entry name" value="AAA"/>
    <property type="match status" value="1"/>
</dbReference>
<dbReference type="PROSITE" id="PS50893">
    <property type="entry name" value="ABC_TRANSPORTER_2"/>
    <property type="match status" value="1"/>
</dbReference>
<feature type="transmembrane region" description="Helical" evidence="7">
    <location>
        <begin position="23"/>
        <end position="46"/>
    </location>
</feature>
<evidence type="ECO:0000256" key="3">
    <source>
        <dbReference type="ARBA" id="ARBA00022741"/>
    </source>
</evidence>
<evidence type="ECO:0000256" key="6">
    <source>
        <dbReference type="ARBA" id="ARBA00023136"/>
    </source>
</evidence>
<dbReference type="InterPro" id="IPR039421">
    <property type="entry name" value="Type_1_exporter"/>
</dbReference>
<evidence type="ECO:0000313" key="10">
    <source>
        <dbReference type="EMBL" id="UNM96408.1"/>
    </source>
</evidence>
<dbReference type="InterPro" id="IPR003593">
    <property type="entry name" value="AAA+_ATPase"/>
</dbReference>
<dbReference type="GO" id="GO:0005524">
    <property type="term" value="F:ATP binding"/>
    <property type="evidence" value="ECO:0007669"/>
    <property type="project" value="UniProtKB-KW"/>
</dbReference>
<evidence type="ECO:0000259" key="8">
    <source>
        <dbReference type="PROSITE" id="PS50893"/>
    </source>
</evidence>
<evidence type="ECO:0000259" key="9">
    <source>
        <dbReference type="PROSITE" id="PS50929"/>
    </source>
</evidence>
<keyword evidence="3" id="KW-0547">Nucleotide-binding</keyword>
<evidence type="ECO:0000256" key="2">
    <source>
        <dbReference type="ARBA" id="ARBA00022692"/>
    </source>
</evidence>
<evidence type="ECO:0000256" key="4">
    <source>
        <dbReference type="ARBA" id="ARBA00022840"/>
    </source>
</evidence>